<evidence type="ECO:0000259" key="5">
    <source>
        <dbReference type="PROSITE" id="PS50850"/>
    </source>
</evidence>
<dbReference type="InterPro" id="IPR005828">
    <property type="entry name" value="MFS_sugar_transport-like"/>
</dbReference>
<dbReference type="GO" id="GO:0022857">
    <property type="term" value="F:transmembrane transporter activity"/>
    <property type="evidence" value="ECO:0007669"/>
    <property type="project" value="InterPro"/>
</dbReference>
<dbReference type="AlphaFoldDB" id="A0A4E9FHS0"/>
<evidence type="ECO:0000313" key="6">
    <source>
        <dbReference type="EMBL" id="VIO92722.1"/>
    </source>
</evidence>
<evidence type="ECO:0000313" key="8">
    <source>
        <dbReference type="WBParaSite" id="Bm11713.1"/>
    </source>
</evidence>
<dbReference type="WBParaSite" id="Bm11713.1">
    <property type="protein sequence ID" value="Bm11713.1"/>
    <property type="gene ID" value="WBGene00231974"/>
</dbReference>
<dbReference type="PROSITE" id="PS00217">
    <property type="entry name" value="SUGAR_TRANSPORT_2"/>
    <property type="match status" value="1"/>
</dbReference>
<keyword evidence="4" id="KW-0472">Membrane</keyword>
<dbReference type="Proteomes" id="UP000006672">
    <property type="component" value="Unassembled WGS sequence"/>
</dbReference>
<protein>
    <submittedName>
        <fullName evidence="8">MFS domain-containing protein</fullName>
    </submittedName>
</protein>
<dbReference type="KEGG" id="bmy:BM_BM11713"/>
<comment type="subcellular location">
    <subcellularLocation>
        <location evidence="1">Membrane</location>
        <topology evidence="1">Multi-pass membrane protein</topology>
    </subcellularLocation>
</comment>
<dbReference type="PANTHER" id="PTHR24064">
    <property type="entry name" value="SOLUTE CARRIER FAMILY 22 MEMBER"/>
    <property type="match status" value="1"/>
</dbReference>
<dbReference type="PROSITE" id="PS50850">
    <property type="entry name" value="MFS"/>
    <property type="match status" value="1"/>
</dbReference>
<evidence type="ECO:0000256" key="3">
    <source>
        <dbReference type="ARBA" id="ARBA00022989"/>
    </source>
</evidence>
<dbReference type="InterPro" id="IPR036259">
    <property type="entry name" value="MFS_trans_sf"/>
</dbReference>
<dbReference type="Pfam" id="PF00083">
    <property type="entry name" value="Sugar_tr"/>
    <property type="match status" value="1"/>
</dbReference>
<gene>
    <name evidence="6" type="primary">Bm11713</name>
    <name evidence="6" type="ORF">BM_BM11713</name>
</gene>
<dbReference type="OrthoDB" id="5296287at2759"/>
<dbReference type="CTD" id="6099302"/>
<evidence type="ECO:0000256" key="2">
    <source>
        <dbReference type="ARBA" id="ARBA00022692"/>
    </source>
</evidence>
<keyword evidence="3" id="KW-1133">Transmembrane helix</keyword>
<reference evidence="7" key="1">
    <citation type="journal article" date="2007" name="Science">
        <title>Draft genome of the filarial nematode parasite Brugia malayi.</title>
        <authorList>
            <person name="Ghedin E."/>
            <person name="Wang S."/>
            <person name="Spiro D."/>
            <person name="Caler E."/>
            <person name="Zhao Q."/>
            <person name="Crabtree J."/>
            <person name="Allen J.E."/>
            <person name="Delcher A.L."/>
            <person name="Guiliano D.B."/>
            <person name="Miranda-Saavedra D."/>
            <person name="Angiuoli S.V."/>
            <person name="Creasy T."/>
            <person name="Amedeo P."/>
            <person name="Haas B."/>
            <person name="El-Sayed N.M."/>
            <person name="Wortman J.R."/>
            <person name="Feldblyum T."/>
            <person name="Tallon L."/>
            <person name="Schatz M."/>
            <person name="Shumway M."/>
            <person name="Koo H."/>
            <person name="Salzberg S.L."/>
            <person name="Schobel S."/>
            <person name="Pertea M."/>
            <person name="Pop M."/>
            <person name="White O."/>
            <person name="Barton G.J."/>
            <person name="Carlow C.K."/>
            <person name="Crawford M.J."/>
            <person name="Daub J."/>
            <person name="Dimmic M.W."/>
            <person name="Estes C.F."/>
            <person name="Foster J.M."/>
            <person name="Ganatra M."/>
            <person name="Gregory W.F."/>
            <person name="Johnson N.M."/>
            <person name="Jin J."/>
            <person name="Komuniecki R."/>
            <person name="Korf I."/>
            <person name="Kumar S."/>
            <person name="Laney S."/>
            <person name="Li B.W."/>
            <person name="Li W."/>
            <person name="Lindblom T.H."/>
            <person name="Lustigman S."/>
            <person name="Ma D."/>
            <person name="Maina C.V."/>
            <person name="Martin D.M."/>
            <person name="McCarter J.P."/>
            <person name="McReynolds L."/>
            <person name="Mitreva M."/>
            <person name="Nutman T.B."/>
            <person name="Parkinson J."/>
            <person name="Peregrin-Alvarez J.M."/>
            <person name="Poole C."/>
            <person name="Ren Q."/>
            <person name="Saunders L."/>
            <person name="Sluder A.E."/>
            <person name="Smith K."/>
            <person name="Stanke M."/>
            <person name="Unnasch T.R."/>
            <person name="Ware J."/>
            <person name="Wei A.D."/>
            <person name="Weil G."/>
            <person name="Williams D.J."/>
            <person name="Zhang Y."/>
            <person name="Williams S.A."/>
            <person name="Fraser-Liggett C."/>
            <person name="Slatko B."/>
            <person name="Blaxter M.L."/>
            <person name="Scott A.L."/>
        </authorList>
    </citation>
    <scope>NUCLEOTIDE SEQUENCE</scope>
    <source>
        <strain evidence="7">FR3</strain>
    </source>
</reference>
<reference evidence="6" key="2">
    <citation type="submission" date="2019-04" db="EMBL/GenBank/DDBJ databases">
        <authorList>
            <person name="Howe K."/>
            <person name="Paulini M."/>
            <person name="Williams G."/>
        </authorList>
    </citation>
    <scope>NUCLEOTIDE SEQUENCE [LARGE SCALE GENOMIC DNA]</scope>
    <source>
        <strain evidence="6">FR3</strain>
    </source>
</reference>
<dbReference type="Gene3D" id="1.20.1250.20">
    <property type="entry name" value="MFS general substrate transporter like domains"/>
    <property type="match status" value="1"/>
</dbReference>
<dbReference type="GeneID" id="6099302"/>
<keyword evidence="7" id="KW-1185">Reference proteome</keyword>
<accession>A0A4E9FHS0</accession>
<evidence type="ECO:0000256" key="4">
    <source>
        <dbReference type="ARBA" id="ARBA00023136"/>
    </source>
</evidence>
<reference evidence="8" key="3">
    <citation type="submission" date="2022-04" db="UniProtKB">
        <authorList>
            <consortium name="WormBaseParasite"/>
        </authorList>
    </citation>
    <scope>IDENTIFICATION</scope>
</reference>
<dbReference type="SUPFAM" id="SSF103473">
    <property type="entry name" value="MFS general substrate transporter"/>
    <property type="match status" value="1"/>
</dbReference>
<feature type="domain" description="Major facilitator superfamily (MFS) profile" evidence="5">
    <location>
        <begin position="44"/>
        <end position="499"/>
    </location>
</feature>
<dbReference type="RefSeq" id="XP_042933807.1">
    <property type="nucleotide sequence ID" value="XM_043077873.1"/>
</dbReference>
<evidence type="ECO:0000313" key="7">
    <source>
        <dbReference type="Proteomes" id="UP000006672"/>
    </source>
</evidence>
<dbReference type="InterPro" id="IPR005829">
    <property type="entry name" value="Sugar_transporter_CS"/>
</dbReference>
<dbReference type="GO" id="GO:0016020">
    <property type="term" value="C:membrane"/>
    <property type="evidence" value="ECO:0007669"/>
    <property type="project" value="UniProtKB-SubCell"/>
</dbReference>
<dbReference type="EMBL" id="CAAKNF010000192">
    <property type="protein sequence ID" value="VIO92722.1"/>
    <property type="molecule type" value="Genomic_DNA"/>
</dbReference>
<name>A0A4E9FHS0_BRUMA</name>
<accession>A0A8L7SN92</accession>
<organism evidence="6">
    <name type="scientific">Brugia malayi</name>
    <name type="common">Filarial nematode worm</name>
    <dbReference type="NCBI Taxonomy" id="6279"/>
    <lineage>
        <taxon>Eukaryota</taxon>
        <taxon>Metazoa</taxon>
        <taxon>Ecdysozoa</taxon>
        <taxon>Nematoda</taxon>
        <taxon>Chromadorea</taxon>
        <taxon>Rhabditida</taxon>
        <taxon>Spirurina</taxon>
        <taxon>Spiruromorpha</taxon>
        <taxon>Filarioidea</taxon>
        <taxon>Onchocercidae</taxon>
        <taxon>Brugia</taxon>
    </lineage>
</organism>
<sequence length="543" mass="61636">MPTSLIDNEEKLSAGIDRFIVFNRYTMFLCLTYELVILSQVGNVIYMIFAAASPDIIACGTIIFNETLGQREACEQYESIIKFENHSCEPILKYQFRSVAVEWNYFCSETVKVKNVVSFQMFGTILGGILFGQLSDLFGRRKTMIVCIAMTALSGILSSFAANLLVFAISRTFVGFFVGGNSIVMYVYVIENIPTNARIKVNTFVTWSPNFLLLSLVAYFTRSWDTLAITINLLAAPSLFCFIFLYESPRWLMQKGRLNEAQQTIIAMNTWGKNAAKRQYRHEQEVIDILGNDHMANYEQLKHKRYYFYHLFYSWKLLRYSIVLAFSCFANAIAFYGLLFNLEKISGSLFMNTSILGAFRYILNILLATVDHAFTSVGRKFVHTISIIIYILCIAFIVVLIKTDHTLDFKVLIRLLTLTGMGIISTLFIVNTLSCAELFPTAIRNLAGANVATWNRIGCIIAPQLIYLSEIDQILPYVVLIILLSIDAIAFLTLLPETKSRPLKDQMPSKEMLILRSCKRTRTASIPSDNNDDNDNITCLINK</sequence>
<dbReference type="InterPro" id="IPR020846">
    <property type="entry name" value="MFS_dom"/>
</dbReference>
<evidence type="ECO:0000256" key="1">
    <source>
        <dbReference type="ARBA" id="ARBA00004141"/>
    </source>
</evidence>
<proteinExistence type="predicted"/>
<keyword evidence="2" id="KW-0812">Transmembrane</keyword>